<dbReference type="AlphaFoldDB" id="A0A6A6IFV1"/>
<feature type="compositionally biased region" description="Acidic residues" evidence="1">
    <location>
        <begin position="328"/>
        <end position="339"/>
    </location>
</feature>
<protein>
    <submittedName>
        <fullName evidence="2">Uncharacterized protein</fullName>
    </submittedName>
</protein>
<gene>
    <name evidence="2" type="ORF">BU26DRAFT_551710</name>
</gene>
<dbReference type="RefSeq" id="XP_033683407.1">
    <property type="nucleotide sequence ID" value="XM_033832120.1"/>
</dbReference>
<dbReference type="OrthoDB" id="3794622at2759"/>
<accession>A0A6A6IFV1</accession>
<proteinExistence type="predicted"/>
<evidence type="ECO:0000313" key="2">
    <source>
        <dbReference type="EMBL" id="KAF2248403.1"/>
    </source>
</evidence>
<dbReference type="GeneID" id="54585450"/>
<sequence length="339" mass="38841">MAQYGPLTLEEERVASRQRLCKVKSKHNEAKAKLDKIIAERARLEAQLKELWKHQDDAKEALDSADKLLEDAAVSCSKAESPTLAHAINEKLPREIRDLIYELCWNDELQKYGPNYDPWNSYANSWPHFVLPEFVGQEAAEEAGAVFYRIVPAVVDAGRASRGRRLTSDFFDLGLAPTDYLSTIIFPIYPHHVSGTKIPQPYANWVSRFLLDAPFPQTKNFPKVTFDLREIRPAYLFSFLEIIRPACRKLKSRGSIIACNWEWTFSSQASPLQARLEVLLDLPRAQWTECLLAACKDPKSPHYDSVKTRIACDLRKGKSPEEYSDRSESEEEEDEDFFI</sequence>
<feature type="region of interest" description="Disordered" evidence="1">
    <location>
        <begin position="317"/>
        <end position="339"/>
    </location>
</feature>
<keyword evidence="3" id="KW-1185">Reference proteome</keyword>
<evidence type="ECO:0000313" key="3">
    <source>
        <dbReference type="Proteomes" id="UP000800094"/>
    </source>
</evidence>
<dbReference type="EMBL" id="ML987196">
    <property type="protein sequence ID" value="KAF2248403.1"/>
    <property type="molecule type" value="Genomic_DNA"/>
</dbReference>
<organism evidence="2 3">
    <name type="scientific">Trematosphaeria pertusa</name>
    <dbReference type="NCBI Taxonomy" id="390896"/>
    <lineage>
        <taxon>Eukaryota</taxon>
        <taxon>Fungi</taxon>
        <taxon>Dikarya</taxon>
        <taxon>Ascomycota</taxon>
        <taxon>Pezizomycotina</taxon>
        <taxon>Dothideomycetes</taxon>
        <taxon>Pleosporomycetidae</taxon>
        <taxon>Pleosporales</taxon>
        <taxon>Massarineae</taxon>
        <taxon>Trematosphaeriaceae</taxon>
        <taxon>Trematosphaeria</taxon>
    </lineage>
</organism>
<evidence type="ECO:0000256" key="1">
    <source>
        <dbReference type="SAM" id="MobiDB-lite"/>
    </source>
</evidence>
<feature type="compositionally biased region" description="Basic and acidic residues" evidence="1">
    <location>
        <begin position="317"/>
        <end position="327"/>
    </location>
</feature>
<dbReference type="Proteomes" id="UP000800094">
    <property type="component" value="Unassembled WGS sequence"/>
</dbReference>
<reference evidence="2" key="1">
    <citation type="journal article" date="2020" name="Stud. Mycol.">
        <title>101 Dothideomycetes genomes: a test case for predicting lifestyles and emergence of pathogens.</title>
        <authorList>
            <person name="Haridas S."/>
            <person name="Albert R."/>
            <person name="Binder M."/>
            <person name="Bloem J."/>
            <person name="Labutti K."/>
            <person name="Salamov A."/>
            <person name="Andreopoulos B."/>
            <person name="Baker S."/>
            <person name="Barry K."/>
            <person name="Bills G."/>
            <person name="Bluhm B."/>
            <person name="Cannon C."/>
            <person name="Castanera R."/>
            <person name="Culley D."/>
            <person name="Daum C."/>
            <person name="Ezra D."/>
            <person name="Gonzalez J."/>
            <person name="Henrissat B."/>
            <person name="Kuo A."/>
            <person name="Liang C."/>
            <person name="Lipzen A."/>
            <person name="Lutzoni F."/>
            <person name="Magnuson J."/>
            <person name="Mondo S."/>
            <person name="Nolan M."/>
            <person name="Ohm R."/>
            <person name="Pangilinan J."/>
            <person name="Park H.-J."/>
            <person name="Ramirez L."/>
            <person name="Alfaro M."/>
            <person name="Sun H."/>
            <person name="Tritt A."/>
            <person name="Yoshinaga Y."/>
            <person name="Zwiers L.-H."/>
            <person name="Turgeon B."/>
            <person name="Goodwin S."/>
            <person name="Spatafora J."/>
            <person name="Crous P."/>
            <person name="Grigoriev I."/>
        </authorList>
    </citation>
    <scope>NUCLEOTIDE SEQUENCE</scope>
    <source>
        <strain evidence="2">CBS 122368</strain>
    </source>
</reference>
<name>A0A6A6IFV1_9PLEO</name>